<proteinExistence type="predicted"/>
<feature type="region of interest" description="Disordered" evidence="1">
    <location>
        <begin position="143"/>
        <end position="187"/>
    </location>
</feature>
<dbReference type="EMBL" id="UOEU01001055">
    <property type="protein sequence ID" value="VAW43280.1"/>
    <property type="molecule type" value="Genomic_DNA"/>
</dbReference>
<evidence type="ECO:0000313" key="2">
    <source>
        <dbReference type="EMBL" id="VAW43280.1"/>
    </source>
</evidence>
<feature type="compositionally biased region" description="Acidic residues" evidence="1">
    <location>
        <begin position="147"/>
        <end position="174"/>
    </location>
</feature>
<dbReference type="PANTHER" id="PTHR39338">
    <property type="entry name" value="BLL5662 PROTEIN-RELATED"/>
    <property type="match status" value="1"/>
</dbReference>
<name>A0A3B0VS81_9ZZZZ</name>
<evidence type="ECO:0000256" key="1">
    <source>
        <dbReference type="SAM" id="MobiDB-lite"/>
    </source>
</evidence>
<dbReference type="PANTHER" id="PTHR39338:SF7">
    <property type="entry name" value="BLL6692 PROTEIN"/>
    <property type="match status" value="1"/>
</dbReference>
<organism evidence="2">
    <name type="scientific">hydrothermal vent metagenome</name>
    <dbReference type="NCBI Taxonomy" id="652676"/>
    <lineage>
        <taxon>unclassified sequences</taxon>
        <taxon>metagenomes</taxon>
        <taxon>ecological metagenomes</taxon>
    </lineage>
</organism>
<gene>
    <name evidence="2" type="ORF">MNBD_CHLOROFLEXI01-351</name>
</gene>
<sequence>MTDFVTQATAVLTQLQADEAVLARLLLPALLHKRSTAEAAALLAAVKPTLPDDVWVDVQQSVAISELLNQITDLFDRLRRQTGWVLGVAEFLQLLQALQTGLGQEALTDRAVLKELCQLLWAKSPLDQAILAHQFDQIISQSAAAPTDEETVEEASEQLPDDPIEPEPEPDDIEAQPKPTIEPAADEVEPIPEREVAKETAEQMMDSAPNRVFDTQDRKLAYQRFLLSTDYLPVTRRQLKQSWRYLRRQVRQGPPAEIDIPATVRRISEDGFFLTPAMRPRRTNKAALLLLIDQNGSMAPFHLLSRRLKETIESAGNLGQLGIYYFHDCPAVLRDGRIYTDLYREHTVTSHPQGLYARPISKILAEFDLNYSSVLIFSDAGAARGNWDDERIEATYIFLHQLHTLGVKNVVWLNPMPEDRWEATRLQALNLLEKFENSATAIADFVPMMSMERDGLYRAIDGLRGRI</sequence>
<protein>
    <submittedName>
        <fullName evidence="2">Uncharacterized protein</fullName>
    </submittedName>
</protein>
<reference evidence="2" key="1">
    <citation type="submission" date="2018-06" db="EMBL/GenBank/DDBJ databases">
        <authorList>
            <person name="Zhirakovskaya E."/>
        </authorList>
    </citation>
    <scope>NUCLEOTIDE SEQUENCE</scope>
</reference>
<accession>A0A3B0VS81</accession>
<dbReference type="AlphaFoldDB" id="A0A3B0VS81"/>